<evidence type="ECO:0000313" key="2">
    <source>
        <dbReference type="Proteomes" id="UP000186922"/>
    </source>
</evidence>
<evidence type="ECO:0000313" key="1">
    <source>
        <dbReference type="EMBL" id="GAU94434.1"/>
    </source>
</evidence>
<name>A0A1D1UXS3_RAMVA</name>
<accession>A0A1D1UXS3</accession>
<proteinExistence type="predicted"/>
<gene>
    <name evidence="1" type="primary">RvY_06208-1</name>
    <name evidence="1" type="synonym">RvY_06208.1</name>
    <name evidence="1" type="ORF">RvY_06208</name>
</gene>
<dbReference type="AlphaFoldDB" id="A0A1D1UXS3"/>
<comment type="caution">
    <text evidence="1">The sequence shown here is derived from an EMBL/GenBank/DDBJ whole genome shotgun (WGS) entry which is preliminary data.</text>
</comment>
<reference evidence="1 2" key="1">
    <citation type="journal article" date="2016" name="Nat. Commun.">
        <title>Extremotolerant tardigrade genome and improved radiotolerance of human cultured cells by tardigrade-unique protein.</title>
        <authorList>
            <person name="Hashimoto T."/>
            <person name="Horikawa D.D."/>
            <person name="Saito Y."/>
            <person name="Kuwahara H."/>
            <person name="Kozuka-Hata H."/>
            <person name="Shin-I T."/>
            <person name="Minakuchi Y."/>
            <person name="Ohishi K."/>
            <person name="Motoyama A."/>
            <person name="Aizu T."/>
            <person name="Enomoto A."/>
            <person name="Kondo K."/>
            <person name="Tanaka S."/>
            <person name="Hara Y."/>
            <person name="Koshikawa S."/>
            <person name="Sagara H."/>
            <person name="Miura T."/>
            <person name="Yokobori S."/>
            <person name="Miyagawa K."/>
            <person name="Suzuki Y."/>
            <person name="Kubo T."/>
            <person name="Oyama M."/>
            <person name="Kohara Y."/>
            <person name="Fujiyama A."/>
            <person name="Arakawa K."/>
            <person name="Katayama T."/>
            <person name="Toyoda A."/>
            <person name="Kunieda T."/>
        </authorList>
    </citation>
    <scope>NUCLEOTIDE SEQUENCE [LARGE SCALE GENOMIC DNA]</scope>
    <source>
        <strain evidence="1 2">YOKOZUNA-1</strain>
    </source>
</reference>
<protein>
    <submittedName>
        <fullName evidence="1">Uncharacterized protein</fullName>
    </submittedName>
</protein>
<dbReference type="Proteomes" id="UP000186922">
    <property type="component" value="Unassembled WGS sequence"/>
</dbReference>
<keyword evidence="2" id="KW-1185">Reference proteome</keyword>
<sequence>MAAPRAMTLLAYSSEIVWPAGKDRCSCQVILAELEDDCVMLPWGPTATQQRDVSPQGKRWPEKVQRQKAIAAGVVGISSTRGHFAFPPSRWELRIRSKASGPGAEDQKRCTWENWEGFLA</sequence>
<dbReference type="EMBL" id="BDGG01000002">
    <property type="protein sequence ID" value="GAU94434.1"/>
    <property type="molecule type" value="Genomic_DNA"/>
</dbReference>
<organism evidence="1 2">
    <name type="scientific">Ramazzottius varieornatus</name>
    <name type="common">Water bear</name>
    <name type="synonym">Tardigrade</name>
    <dbReference type="NCBI Taxonomy" id="947166"/>
    <lineage>
        <taxon>Eukaryota</taxon>
        <taxon>Metazoa</taxon>
        <taxon>Ecdysozoa</taxon>
        <taxon>Tardigrada</taxon>
        <taxon>Eutardigrada</taxon>
        <taxon>Parachela</taxon>
        <taxon>Hypsibioidea</taxon>
        <taxon>Ramazzottiidae</taxon>
        <taxon>Ramazzottius</taxon>
    </lineage>
</organism>